<comment type="similarity">
    <text evidence="2">Belongs to the peptidase M13 family.</text>
</comment>
<comment type="cofactor">
    <cofactor evidence="1">
        <name>Zn(2+)</name>
        <dbReference type="ChEBI" id="CHEBI:29105"/>
    </cofactor>
</comment>
<dbReference type="PRINTS" id="PR00786">
    <property type="entry name" value="NEPRILYSIN"/>
</dbReference>
<feature type="domain" description="Peptidase M13 C-terminal" evidence="8">
    <location>
        <begin position="515"/>
        <end position="716"/>
    </location>
</feature>
<evidence type="ECO:0000256" key="1">
    <source>
        <dbReference type="ARBA" id="ARBA00001947"/>
    </source>
</evidence>
<evidence type="ECO:0000256" key="7">
    <source>
        <dbReference type="ARBA" id="ARBA00023049"/>
    </source>
</evidence>
<dbReference type="PROSITE" id="PS51885">
    <property type="entry name" value="NEPRILYSIN"/>
    <property type="match status" value="1"/>
</dbReference>
<reference evidence="10" key="1">
    <citation type="submission" date="2020-04" db="EMBL/GenBank/DDBJ databases">
        <authorList>
            <person name="Sombolestani A."/>
        </authorList>
    </citation>
    <scope>NUCLEOTIDE SEQUENCE</scope>
    <source>
        <strain evidence="10">R71697</strain>
    </source>
</reference>
<dbReference type="GO" id="GO:0005886">
    <property type="term" value="C:plasma membrane"/>
    <property type="evidence" value="ECO:0007669"/>
    <property type="project" value="TreeGrafter"/>
</dbReference>
<evidence type="ECO:0000313" key="11">
    <source>
        <dbReference type="Proteomes" id="UP000661006"/>
    </source>
</evidence>
<dbReference type="InterPro" id="IPR042089">
    <property type="entry name" value="Peptidase_M13_dom_2"/>
</dbReference>
<keyword evidence="6" id="KW-0862">Zinc</keyword>
<dbReference type="InterPro" id="IPR024079">
    <property type="entry name" value="MetalloPept_cat_dom_sf"/>
</dbReference>
<evidence type="ECO:0000256" key="4">
    <source>
        <dbReference type="ARBA" id="ARBA00022723"/>
    </source>
</evidence>
<gene>
    <name evidence="10" type="ORF">HKD32_11210</name>
</gene>
<dbReference type="Pfam" id="PF01431">
    <property type="entry name" value="Peptidase_M13"/>
    <property type="match status" value="1"/>
</dbReference>
<dbReference type="SUPFAM" id="SSF55486">
    <property type="entry name" value="Metalloproteases ('zincins'), catalytic domain"/>
    <property type="match status" value="1"/>
</dbReference>
<dbReference type="RefSeq" id="WP_194258015.1">
    <property type="nucleotide sequence ID" value="NZ_JABCQN010000005.1"/>
</dbReference>
<dbReference type="GO" id="GO:0004222">
    <property type="term" value="F:metalloendopeptidase activity"/>
    <property type="evidence" value="ECO:0007669"/>
    <property type="project" value="InterPro"/>
</dbReference>
<evidence type="ECO:0000256" key="5">
    <source>
        <dbReference type="ARBA" id="ARBA00022801"/>
    </source>
</evidence>
<keyword evidence="4" id="KW-0479">Metal-binding</keyword>
<dbReference type="GO" id="GO:0016485">
    <property type="term" value="P:protein processing"/>
    <property type="evidence" value="ECO:0007669"/>
    <property type="project" value="TreeGrafter"/>
</dbReference>
<evidence type="ECO:0000256" key="6">
    <source>
        <dbReference type="ARBA" id="ARBA00022833"/>
    </source>
</evidence>
<dbReference type="EMBL" id="JABCQN010000005">
    <property type="protein sequence ID" value="MBF0871412.1"/>
    <property type="molecule type" value="Genomic_DNA"/>
</dbReference>
<dbReference type="GO" id="GO:0046872">
    <property type="term" value="F:metal ion binding"/>
    <property type="evidence" value="ECO:0007669"/>
    <property type="project" value="UniProtKB-KW"/>
</dbReference>
<feature type="domain" description="Peptidase M13 N-terminal" evidence="9">
    <location>
        <begin position="76"/>
        <end position="463"/>
    </location>
</feature>
<dbReference type="InterPro" id="IPR008753">
    <property type="entry name" value="Peptidase_M13_N"/>
</dbReference>
<evidence type="ECO:0000313" key="10">
    <source>
        <dbReference type="EMBL" id="MBF0871412.1"/>
    </source>
</evidence>
<dbReference type="Gene3D" id="3.40.390.10">
    <property type="entry name" value="Collagenase (Catalytic Domain)"/>
    <property type="match status" value="1"/>
</dbReference>
<keyword evidence="5" id="KW-0378">Hydrolase</keyword>
<evidence type="ECO:0000256" key="3">
    <source>
        <dbReference type="ARBA" id="ARBA00022670"/>
    </source>
</evidence>
<organism evidence="10 11">
    <name type="scientific">Gluconobacter japonicus</name>
    <dbReference type="NCBI Taxonomy" id="376620"/>
    <lineage>
        <taxon>Bacteria</taxon>
        <taxon>Pseudomonadati</taxon>
        <taxon>Pseudomonadota</taxon>
        <taxon>Alphaproteobacteria</taxon>
        <taxon>Acetobacterales</taxon>
        <taxon>Acetobacteraceae</taxon>
        <taxon>Gluconobacter</taxon>
    </lineage>
</organism>
<dbReference type="AlphaFoldDB" id="A0A9Q2IWV5"/>
<protein>
    <submittedName>
        <fullName evidence="10">M13 family metallopeptidase</fullName>
    </submittedName>
</protein>
<dbReference type="PANTHER" id="PTHR11733:SF167">
    <property type="entry name" value="FI17812P1-RELATED"/>
    <property type="match status" value="1"/>
</dbReference>
<reference evidence="10" key="2">
    <citation type="submission" date="2020-11" db="EMBL/GenBank/DDBJ databases">
        <title>Description of novel Gluconobacter species.</title>
        <authorList>
            <person name="Cleenwerck I."/>
            <person name="Cnockaert M."/>
            <person name="Borremans W."/>
            <person name="Wieme A.D."/>
            <person name="De Vuyst L."/>
            <person name="Vandamme P."/>
        </authorList>
    </citation>
    <scope>NUCLEOTIDE SEQUENCE</scope>
    <source>
        <strain evidence="10">R71697</strain>
    </source>
</reference>
<accession>A0A9Q2IWV5</accession>
<comment type="caution">
    <text evidence="10">The sequence shown here is derived from an EMBL/GenBank/DDBJ whole genome shotgun (WGS) entry which is preliminary data.</text>
</comment>
<keyword evidence="3" id="KW-0645">Protease</keyword>
<dbReference type="Proteomes" id="UP000661006">
    <property type="component" value="Unassembled WGS sequence"/>
</dbReference>
<proteinExistence type="inferred from homology"/>
<name>A0A9Q2IWV5_GLUJA</name>
<evidence type="ECO:0000259" key="8">
    <source>
        <dbReference type="Pfam" id="PF01431"/>
    </source>
</evidence>
<evidence type="ECO:0000256" key="2">
    <source>
        <dbReference type="ARBA" id="ARBA00007357"/>
    </source>
</evidence>
<sequence>MYGRLFDDVIFYASCYGNRQNMRHNVKTTVSVKRRLTQGASLLALAMGLTSVSAQAAGYNSGWGFDEAGMNRSVKPGDNFFEYANGTYLKNLKIPGDMSSYGPFRILYELSMERQKAILSEAQKHVSAEPSDDMGKIGTFYASFLDQKAVDALGAKPLAADLEKIRKVSDAKSLAEAFGSSLKSMAFSTFQIGVEQDQKDPEHYMLMLDQGMSIGVSGGLGLPDISYYTDPKLADKKKAYQAYIAKMLTLEGWPNAAKNAQAVVDLETALAKVEVPRDQTRDPLKIYNPMPVSQLQKIAPDFDWTAFLTTAGLPAEGLADRKVDVREPEGIAAMARVLKATDYGTLQAWLAFHLADNAATYLSHDFSDASFDFNSKTLSGVAQQSPRWKRATRVTNGAMGWAIGKIYVARYFPPSAQAQITSLVQEVKSSFHDRLEHNTWMDEPTRKAALNKLDHFAIQVGYPKKWWDYSNLVVRKGDVYGNAVRGAAFNWQHELNKLDKPVDRDEWGMTPQTVNAYNDPTMNEIVFPAAILQPPFFDPKGDMAVNYGAIGGVIGHEMSHGFDDQGRHYDEHGRLNDWWSKASSDAFQKLADRLGAQYDAQEPLPGTHVNGKMTMGENIADSGGLNLGLQAYHDSLHGKPETKVHGLTGDQRVFLGWAQVWREKDRPDALRQQMLSNEHAPAVTRVNMPAHNIDAWYDAFGVKEGDKLYLAPDQRVKIW</sequence>
<evidence type="ECO:0000259" key="9">
    <source>
        <dbReference type="Pfam" id="PF05649"/>
    </source>
</evidence>
<dbReference type="PANTHER" id="PTHR11733">
    <property type="entry name" value="ZINC METALLOPROTEASE FAMILY M13 NEPRILYSIN-RELATED"/>
    <property type="match status" value="1"/>
</dbReference>
<dbReference type="InterPro" id="IPR000718">
    <property type="entry name" value="Peptidase_M13"/>
</dbReference>
<keyword evidence="7" id="KW-0482">Metalloprotease</keyword>
<dbReference type="Gene3D" id="1.10.1380.10">
    <property type="entry name" value="Neutral endopeptidase , domain2"/>
    <property type="match status" value="1"/>
</dbReference>
<dbReference type="Pfam" id="PF05649">
    <property type="entry name" value="Peptidase_M13_N"/>
    <property type="match status" value="1"/>
</dbReference>
<dbReference type="InterPro" id="IPR018497">
    <property type="entry name" value="Peptidase_M13_C"/>
</dbReference>
<dbReference type="CDD" id="cd08662">
    <property type="entry name" value="M13"/>
    <property type="match status" value="1"/>
</dbReference>
<dbReference type="GeneID" id="81475268"/>